<reference evidence="2 3" key="1">
    <citation type="submission" date="2022-03" db="EMBL/GenBank/DDBJ databases">
        <title>Genomic Encyclopedia of Type Strains, Phase III (KMG-III): the genomes of soil and plant-associated and newly described type strains.</title>
        <authorList>
            <person name="Whitman W."/>
        </authorList>
    </citation>
    <scope>NUCLEOTIDE SEQUENCE [LARGE SCALE GENOMIC DNA]</scope>
    <source>
        <strain evidence="2 3">BSker1</strain>
    </source>
</reference>
<evidence type="ECO:0000313" key="2">
    <source>
        <dbReference type="EMBL" id="MCP1727686.1"/>
    </source>
</evidence>
<keyword evidence="3" id="KW-1185">Reference proteome</keyword>
<dbReference type="Pfam" id="PF03203">
    <property type="entry name" value="MerC"/>
    <property type="match status" value="1"/>
</dbReference>
<dbReference type="EMBL" id="JALJYF010000002">
    <property type="protein sequence ID" value="MCP1727686.1"/>
    <property type="molecule type" value="Genomic_DNA"/>
</dbReference>
<sequence length="146" mass="15687">MASRINNPAKFDYAAICLSGLCVVHCLALPVMAAALPWIAALGLANEWFHLGMLLLVVPLSVYALGRAWWVNGHLMPLALGLPGLGLMVVAPLEFLAWHSEAREQALTLLGAAVLSGAHLLNLWNSFRSPGSFVDDEPTATVQRPH</sequence>
<protein>
    <recommendedName>
        <fullName evidence="4">MerC mercury resistance protein</fullName>
    </recommendedName>
</protein>
<comment type="caution">
    <text evidence="2">The sequence shown here is derived from an EMBL/GenBank/DDBJ whole genome shotgun (WGS) entry which is preliminary data.</text>
</comment>
<name>A0ABT1G8P2_9GAMM</name>
<proteinExistence type="predicted"/>
<dbReference type="Proteomes" id="UP001523550">
    <property type="component" value="Unassembled WGS sequence"/>
</dbReference>
<evidence type="ECO:0008006" key="4">
    <source>
        <dbReference type="Google" id="ProtNLM"/>
    </source>
</evidence>
<dbReference type="RefSeq" id="WP_253448291.1">
    <property type="nucleotide sequence ID" value="NZ_JALJYF010000002.1"/>
</dbReference>
<organism evidence="2 3">
    <name type="scientific">Natronospira proteinivora</name>
    <dbReference type="NCBI Taxonomy" id="1807133"/>
    <lineage>
        <taxon>Bacteria</taxon>
        <taxon>Pseudomonadati</taxon>
        <taxon>Pseudomonadota</taxon>
        <taxon>Gammaproteobacteria</taxon>
        <taxon>Natronospirales</taxon>
        <taxon>Natronospiraceae</taxon>
        <taxon>Natronospira</taxon>
    </lineage>
</organism>
<evidence type="ECO:0000256" key="1">
    <source>
        <dbReference type="SAM" id="Phobius"/>
    </source>
</evidence>
<feature type="transmembrane region" description="Helical" evidence="1">
    <location>
        <begin position="12"/>
        <end position="36"/>
    </location>
</feature>
<feature type="transmembrane region" description="Helical" evidence="1">
    <location>
        <begin position="48"/>
        <end position="66"/>
    </location>
</feature>
<dbReference type="InterPro" id="IPR004891">
    <property type="entry name" value="Mercury-R_MerC"/>
</dbReference>
<keyword evidence="1" id="KW-0812">Transmembrane</keyword>
<evidence type="ECO:0000313" key="3">
    <source>
        <dbReference type="Proteomes" id="UP001523550"/>
    </source>
</evidence>
<gene>
    <name evidence="2" type="ORF">J2T60_001686</name>
</gene>
<keyword evidence="1" id="KW-1133">Transmembrane helix</keyword>
<keyword evidence="1" id="KW-0472">Membrane</keyword>
<feature type="transmembrane region" description="Helical" evidence="1">
    <location>
        <begin position="78"/>
        <end position="99"/>
    </location>
</feature>
<accession>A0ABT1G8P2</accession>